<keyword evidence="7 11" id="KW-0819">tRNA processing</keyword>
<evidence type="ECO:0000256" key="8">
    <source>
        <dbReference type="ARBA" id="ARBA00022884"/>
    </source>
</evidence>
<dbReference type="InterPro" id="IPR025763">
    <property type="entry name" value="Trm8_euk"/>
</dbReference>
<dbReference type="Gene3D" id="3.40.50.150">
    <property type="entry name" value="Vaccinia Virus protein VP39"/>
    <property type="match status" value="1"/>
</dbReference>
<organism evidence="13 14">
    <name type="scientific">Boothiomyces macroporosus</name>
    <dbReference type="NCBI Taxonomy" id="261099"/>
    <lineage>
        <taxon>Eukaryota</taxon>
        <taxon>Fungi</taxon>
        <taxon>Fungi incertae sedis</taxon>
        <taxon>Chytridiomycota</taxon>
        <taxon>Chytridiomycota incertae sedis</taxon>
        <taxon>Chytridiomycetes</taxon>
        <taxon>Rhizophydiales</taxon>
        <taxon>Terramycetaceae</taxon>
        <taxon>Boothiomyces</taxon>
    </lineage>
</organism>
<feature type="region of interest" description="Disordered" evidence="12">
    <location>
        <begin position="209"/>
        <end position="232"/>
    </location>
</feature>
<keyword evidence="5 11" id="KW-0808">Transferase</keyword>
<accession>A0AAD5UHS3</accession>
<dbReference type="GO" id="GO:0106143">
    <property type="term" value="C:tRNA (m7G46) methyltransferase complex"/>
    <property type="evidence" value="ECO:0007669"/>
    <property type="project" value="UniProtKB-ARBA"/>
</dbReference>
<evidence type="ECO:0000256" key="5">
    <source>
        <dbReference type="ARBA" id="ARBA00022679"/>
    </source>
</evidence>
<keyword evidence="14" id="KW-1185">Reference proteome</keyword>
<evidence type="ECO:0000313" key="13">
    <source>
        <dbReference type="EMBL" id="KAJ3255383.1"/>
    </source>
</evidence>
<dbReference type="HAMAP" id="MF_03055">
    <property type="entry name" value="tRNA_methyltr_TrmB_euk"/>
    <property type="match status" value="1"/>
</dbReference>
<dbReference type="GO" id="GO:0008176">
    <property type="term" value="F:tRNA (guanine(46)-N7)-methyltransferase activity"/>
    <property type="evidence" value="ECO:0007669"/>
    <property type="project" value="UniProtKB-UniRule"/>
</dbReference>
<comment type="subcellular location">
    <subcellularLocation>
        <location evidence="2 11">Nucleus</location>
    </subcellularLocation>
</comment>
<comment type="similarity">
    <text evidence="11">Belongs to the class I-like SAM-binding methyltransferase superfamily. TrmB family.</text>
</comment>
<feature type="binding site" evidence="11">
    <location>
        <begin position="82"/>
        <end position="83"/>
    </location>
    <ligand>
        <name>S-adenosyl-L-methionine</name>
        <dbReference type="ChEBI" id="CHEBI:59789"/>
    </ligand>
</feature>
<feature type="binding site" evidence="11">
    <location>
        <begin position="35"/>
        <end position="36"/>
    </location>
    <ligand>
        <name>S-adenosyl-L-methionine</name>
        <dbReference type="ChEBI" id="CHEBI:59789"/>
    </ligand>
</feature>
<comment type="pathway">
    <text evidence="10 11">tRNA modification; N(7)-methylguanine-tRNA biosynthesis.</text>
</comment>
<dbReference type="GO" id="GO:0000049">
    <property type="term" value="F:tRNA binding"/>
    <property type="evidence" value="ECO:0007669"/>
    <property type="project" value="UniProtKB-UniRule"/>
</dbReference>
<comment type="function">
    <text evidence="11">Catalyzes the formation of N(7)-methylguanine at position 46 (m7G46) in tRNA.</text>
</comment>
<dbReference type="PANTHER" id="PTHR23417">
    <property type="entry name" value="3-DEOXY-D-MANNO-OCTULOSONIC-ACID TRANSFERASE/TRNA GUANINE-N 7 - -METHYLTRANSFERASE"/>
    <property type="match status" value="1"/>
</dbReference>
<evidence type="ECO:0000256" key="10">
    <source>
        <dbReference type="ARBA" id="ARBA00060552"/>
    </source>
</evidence>
<dbReference type="NCBIfam" id="TIGR00091">
    <property type="entry name" value="tRNA (guanosine(46)-N7)-methyltransferase TrmB"/>
    <property type="match status" value="1"/>
</dbReference>
<feature type="compositionally biased region" description="Acidic residues" evidence="12">
    <location>
        <begin position="217"/>
        <end position="232"/>
    </location>
</feature>
<feature type="binding site" evidence="11">
    <location>
        <position position="102"/>
    </location>
    <ligand>
        <name>S-adenosyl-L-methionine</name>
        <dbReference type="ChEBI" id="CHEBI:59789"/>
    </ligand>
</feature>
<comment type="catalytic activity">
    <reaction evidence="1 11">
        <text>guanosine(46) in tRNA + S-adenosyl-L-methionine = N(7)-methylguanosine(46) in tRNA + S-adenosyl-L-homocysteine</text>
        <dbReference type="Rhea" id="RHEA:42708"/>
        <dbReference type="Rhea" id="RHEA-COMP:10188"/>
        <dbReference type="Rhea" id="RHEA-COMP:10189"/>
        <dbReference type="ChEBI" id="CHEBI:57856"/>
        <dbReference type="ChEBI" id="CHEBI:59789"/>
        <dbReference type="ChEBI" id="CHEBI:74269"/>
        <dbReference type="ChEBI" id="CHEBI:74480"/>
        <dbReference type="EC" id="2.1.1.33"/>
    </reaction>
</comment>
<name>A0AAD5UHS3_9FUNG</name>
<comment type="subunit">
    <text evidence="11">Forms a complex with TRM82.</text>
</comment>
<evidence type="ECO:0000256" key="12">
    <source>
        <dbReference type="SAM" id="MobiDB-lite"/>
    </source>
</evidence>
<proteinExistence type="inferred from homology"/>
<dbReference type="SUPFAM" id="SSF53335">
    <property type="entry name" value="S-adenosyl-L-methionine-dependent methyltransferases"/>
    <property type="match status" value="1"/>
</dbReference>
<feature type="active site" evidence="11">
    <location>
        <position position="105"/>
    </location>
</feature>
<gene>
    <name evidence="11 13" type="primary">TRM8</name>
    <name evidence="13" type="ORF">HK103_006302</name>
</gene>
<feature type="binding site" evidence="11">
    <location>
        <begin position="180"/>
        <end position="182"/>
    </location>
    <ligand>
        <name>S-adenosyl-L-methionine</name>
        <dbReference type="ChEBI" id="CHEBI:59789"/>
    </ligand>
</feature>
<dbReference type="InterPro" id="IPR003358">
    <property type="entry name" value="tRNA_(Gua-N-7)_MeTrfase_Trmb"/>
</dbReference>
<dbReference type="InterPro" id="IPR029063">
    <property type="entry name" value="SAM-dependent_MTases_sf"/>
</dbReference>
<protein>
    <recommendedName>
        <fullName evidence="11">tRNA (guanine-N(7)-)-methyltransferase</fullName>
        <ecNumber evidence="11">2.1.1.33</ecNumber>
    </recommendedName>
    <alternativeName>
        <fullName evidence="11">Transfer RNA methyltransferase 8</fullName>
    </alternativeName>
    <alternativeName>
        <fullName evidence="11">tRNA (guanine(46)-N(7))-methyltransferase</fullName>
    </alternativeName>
    <alternativeName>
        <fullName evidence="11">tRNA(m7G46)-methyltransferase</fullName>
    </alternativeName>
</protein>
<dbReference type="EC" id="2.1.1.33" evidence="11"/>
<evidence type="ECO:0000256" key="4">
    <source>
        <dbReference type="ARBA" id="ARBA00022603"/>
    </source>
</evidence>
<evidence type="ECO:0000256" key="11">
    <source>
        <dbReference type="HAMAP-Rule" id="MF_03055"/>
    </source>
</evidence>
<dbReference type="AlphaFoldDB" id="A0AAD5UHS3"/>
<keyword evidence="6 11" id="KW-0949">S-adenosyl-L-methionine</keyword>
<dbReference type="GO" id="GO:0005634">
    <property type="term" value="C:nucleus"/>
    <property type="evidence" value="ECO:0007669"/>
    <property type="project" value="UniProtKB-SubCell"/>
</dbReference>
<dbReference type="PANTHER" id="PTHR23417:SF16">
    <property type="entry name" value="TRNA (GUANINE-N(7)-)-METHYLTRANSFERASE"/>
    <property type="match status" value="1"/>
</dbReference>
<dbReference type="FunFam" id="3.40.50.150:FF:000060">
    <property type="entry name" value="tRNA (guanine-N(7)-)-methyltransferase"/>
    <property type="match status" value="1"/>
</dbReference>
<dbReference type="EMBL" id="JADGKB010000067">
    <property type="protein sequence ID" value="KAJ3255383.1"/>
    <property type="molecule type" value="Genomic_DNA"/>
</dbReference>
<evidence type="ECO:0000256" key="2">
    <source>
        <dbReference type="ARBA" id="ARBA00004123"/>
    </source>
</evidence>
<keyword evidence="3 11" id="KW-0820">tRNA-binding</keyword>
<sequence>MADKKVEFADIGCGYGGLLVALSPIFPDKLILGMEIRVKVEGNNLLSKEYVDKRITALRNQNADKKPDESGSYQNISVMRMNAMRYCPNFFEKGQLSKIFFLFPDPHFKKRKHKARIVTSTLLAEYAYVLRPGGIVYCVTDVRDLHEWMVKHLDEHPLFRRRAQEELDRDPCVPCVLQETEEGKKVERNSGDKFIACYERLAEGEKGWKGFAPILGGDDDGDKDDDKDEANE</sequence>
<keyword evidence="9 11" id="KW-0539">Nucleus</keyword>
<evidence type="ECO:0000256" key="9">
    <source>
        <dbReference type="ARBA" id="ARBA00023242"/>
    </source>
</evidence>
<dbReference type="PROSITE" id="PS51625">
    <property type="entry name" value="SAM_MT_TRMB"/>
    <property type="match status" value="1"/>
</dbReference>
<keyword evidence="4 11" id="KW-0489">Methyltransferase</keyword>
<dbReference type="CDD" id="cd02440">
    <property type="entry name" value="AdoMet_MTases"/>
    <property type="match status" value="1"/>
</dbReference>
<feature type="binding site" evidence="11">
    <location>
        <position position="12"/>
    </location>
    <ligand>
        <name>S-adenosyl-L-methionine</name>
        <dbReference type="ChEBI" id="CHEBI:59789"/>
    </ligand>
</feature>
<evidence type="ECO:0000256" key="3">
    <source>
        <dbReference type="ARBA" id="ARBA00022555"/>
    </source>
</evidence>
<evidence type="ECO:0000313" key="14">
    <source>
        <dbReference type="Proteomes" id="UP001210925"/>
    </source>
</evidence>
<keyword evidence="8 11" id="KW-0694">RNA-binding</keyword>
<evidence type="ECO:0000256" key="1">
    <source>
        <dbReference type="ARBA" id="ARBA00000142"/>
    </source>
</evidence>
<comment type="caution">
    <text evidence="13">The sequence shown here is derived from an EMBL/GenBank/DDBJ whole genome shotgun (WGS) entry which is preliminary data.</text>
</comment>
<reference evidence="13" key="1">
    <citation type="submission" date="2020-05" db="EMBL/GenBank/DDBJ databases">
        <title>Phylogenomic resolution of chytrid fungi.</title>
        <authorList>
            <person name="Stajich J.E."/>
            <person name="Amses K."/>
            <person name="Simmons R."/>
            <person name="Seto K."/>
            <person name="Myers J."/>
            <person name="Bonds A."/>
            <person name="Quandt C.A."/>
            <person name="Barry K."/>
            <person name="Liu P."/>
            <person name="Grigoriev I."/>
            <person name="Longcore J.E."/>
            <person name="James T.Y."/>
        </authorList>
    </citation>
    <scope>NUCLEOTIDE SEQUENCE</scope>
    <source>
        <strain evidence="13">PLAUS21</strain>
    </source>
</reference>
<evidence type="ECO:0000256" key="7">
    <source>
        <dbReference type="ARBA" id="ARBA00022694"/>
    </source>
</evidence>
<dbReference type="Proteomes" id="UP001210925">
    <property type="component" value="Unassembled WGS sequence"/>
</dbReference>
<dbReference type="Pfam" id="PF02390">
    <property type="entry name" value="Methyltransf_4"/>
    <property type="match status" value="1"/>
</dbReference>
<evidence type="ECO:0000256" key="6">
    <source>
        <dbReference type="ARBA" id="ARBA00022691"/>
    </source>
</evidence>